<evidence type="ECO:0000259" key="1">
    <source>
        <dbReference type="Pfam" id="PF18480"/>
    </source>
</evidence>
<evidence type="ECO:0000313" key="2">
    <source>
        <dbReference type="EMBL" id="MFC6867961.1"/>
    </source>
</evidence>
<dbReference type="EMBL" id="JBHSXX010000001">
    <property type="protein sequence ID" value="MFC6867961.1"/>
    <property type="molecule type" value="Genomic_DNA"/>
</dbReference>
<dbReference type="InterPro" id="IPR041049">
    <property type="entry name" value="DUF5615"/>
</dbReference>
<dbReference type="Pfam" id="PF18480">
    <property type="entry name" value="DUF5615"/>
    <property type="match status" value="1"/>
</dbReference>
<evidence type="ECO:0000313" key="3">
    <source>
        <dbReference type="Proteomes" id="UP001596337"/>
    </source>
</evidence>
<protein>
    <submittedName>
        <fullName evidence="2">DUF5615 family PIN-like protein</fullName>
    </submittedName>
</protein>
<gene>
    <name evidence="2" type="ORF">ACFQGD_12455</name>
</gene>
<accession>A0ABW2BY09</accession>
<keyword evidence="3" id="KW-1185">Reference proteome</keyword>
<dbReference type="Proteomes" id="UP001596337">
    <property type="component" value="Unassembled WGS sequence"/>
</dbReference>
<name>A0ABW2BY09_9PSEU</name>
<sequence>MKFLVDTGISTAVCVQLRAASHDAVHIDEFAAGDRYPSVLATAAEHGRVVISRDHTLDIERQTSRYPTPPIVLVQELHEDPNIFATYLSRALKALRDDFVSQATITYIHSEGISYGGIPVFLNSDDGPTP</sequence>
<organism evidence="2 3">
    <name type="scientific">Haloechinothrix salitolerans</name>
    <dbReference type="NCBI Taxonomy" id="926830"/>
    <lineage>
        <taxon>Bacteria</taxon>
        <taxon>Bacillati</taxon>
        <taxon>Actinomycetota</taxon>
        <taxon>Actinomycetes</taxon>
        <taxon>Pseudonocardiales</taxon>
        <taxon>Pseudonocardiaceae</taxon>
        <taxon>Haloechinothrix</taxon>
    </lineage>
</organism>
<proteinExistence type="predicted"/>
<reference evidence="3" key="1">
    <citation type="journal article" date="2019" name="Int. J. Syst. Evol. Microbiol.">
        <title>The Global Catalogue of Microorganisms (GCM) 10K type strain sequencing project: providing services to taxonomists for standard genome sequencing and annotation.</title>
        <authorList>
            <consortium name="The Broad Institute Genomics Platform"/>
            <consortium name="The Broad Institute Genome Sequencing Center for Infectious Disease"/>
            <person name="Wu L."/>
            <person name="Ma J."/>
        </authorList>
    </citation>
    <scope>NUCLEOTIDE SEQUENCE [LARGE SCALE GENOMIC DNA]</scope>
    <source>
        <strain evidence="3">KCTC 32255</strain>
    </source>
</reference>
<feature type="domain" description="DUF5615" evidence="1">
    <location>
        <begin position="1"/>
        <end position="101"/>
    </location>
</feature>
<dbReference type="RefSeq" id="WP_345399147.1">
    <property type="nucleotide sequence ID" value="NZ_BAABLA010000083.1"/>
</dbReference>
<comment type="caution">
    <text evidence="2">The sequence shown here is derived from an EMBL/GenBank/DDBJ whole genome shotgun (WGS) entry which is preliminary data.</text>
</comment>